<dbReference type="Gene3D" id="2.60.40.1120">
    <property type="entry name" value="Carboxypeptidase-like, regulatory domain"/>
    <property type="match status" value="1"/>
</dbReference>
<keyword evidence="4" id="KW-1185">Reference proteome</keyword>
<comment type="caution">
    <text evidence="3">The sequence shown here is derived from an EMBL/GenBank/DDBJ whole genome shotgun (WGS) entry which is preliminary data.</text>
</comment>
<name>A0A5C6ZHS6_9FLAO</name>
<dbReference type="RefSeq" id="WP_147086842.1">
    <property type="nucleotide sequence ID" value="NZ_VORM01000011.1"/>
</dbReference>
<evidence type="ECO:0000256" key="1">
    <source>
        <dbReference type="SAM" id="SignalP"/>
    </source>
</evidence>
<dbReference type="GO" id="GO:0004674">
    <property type="term" value="F:protein serine/threonine kinase activity"/>
    <property type="evidence" value="ECO:0007669"/>
    <property type="project" value="TreeGrafter"/>
</dbReference>
<dbReference type="PANTHER" id="PTHR47763:SF1">
    <property type="entry name" value="DUF659 DOMAIN-CONTAINING PROTEIN"/>
    <property type="match status" value="1"/>
</dbReference>
<protein>
    <submittedName>
        <fullName evidence="3">VWA domain-containing protein</fullName>
    </submittedName>
</protein>
<dbReference type="PROSITE" id="PS50234">
    <property type="entry name" value="VWFA"/>
    <property type="match status" value="1"/>
</dbReference>
<dbReference type="Pfam" id="PF00092">
    <property type="entry name" value="VWA"/>
    <property type="match status" value="1"/>
</dbReference>
<dbReference type="Pfam" id="PF13715">
    <property type="entry name" value="CarbopepD_reg_2"/>
    <property type="match status" value="1"/>
</dbReference>
<dbReference type="SMART" id="SM00327">
    <property type="entry name" value="VWA"/>
    <property type="match status" value="1"/>
</dbReference>
<evidence type="ECO:0000259" key="2">
    <source>
        <dbReference type="PROSITE" id="PS50234"/>
    </source>
</evidence>
<dbReference type="OrthoDB" id="9805121at2"/>
<dbReference type="InterPro" id="IPR008969">
    <property type="entry name" value="CarboxyPept-like_regulatory"/>
</dbReference>
<dbReference type="InterPro" id="IPR036465">
    <property type="entry name" value="vWFA_dom_sf"/>
</dbReference>
<dbReference type="Gene3D" id="3.40.50.410">
    <property type="entry name" value="von Willebrand factor, type A domain"/>
    <property type="match status" value="1"/>
</dbReference>
<organism evidence="3 4">
    <name type="scientific">Subsaximicrobium wynnwilliamsii</name>
    <dbReference type="NCBI Taxonomy" id="291179"/>
    <lineage>
        <taxon>Bacteria</taxon>
        <taxon>Pseudomonadati</taxon>
        <taxon>Bacteroidota</taxon>
        <taxon>Flavobacteriia</taxon>
        <taxon>Flavobacteriales</taxon>
        <taxon>Flavobacteriaceae</taxon>
        <taxon>Subsaximicrobium</taxon>
    </lineage>
</organism>
<dbReference type="InterPro" id="IPR002035">
    <property type="entry name" value="VWF_A"/>
</dbReference>
<dbReference type="InterPro" id="IPR052969">
    <property type="entry name" value="Thr-specific_kinase-like"/>
</dbReference>
<dbReference type="AlphaFoldDB" id="A0A5C6ZHS6"/>
<accession>A0A5C6ZHS6</accession>
<feature type="chain" id="PRO_5023112117" evidence="1">
    <location>
        <begin position="20"/>
        <end position="478"/>
    </location>
</feature>
<dbReference type="Proteomes" id="UP000321578">
    <property type="component" value="Unassembled WGS sequence"/>
</dbReference>
<evidence type="ECO:0000313" key="4">
    <source>
        <dbReference type="Proteomes" id="UP000321578"/>
    </source>
</evidence>
<keyword evidence="1" id="KW-0732">Signal</keyword>
<dbReference type="SUPFAM" id="SSF53300">
    <property type="entry name" value="vWA-like"/>
    <property type="match status" value="1"/>
</dbReference>
<feature type="signal peptide" evidence="1">
    <location>
        <begin position="1"/>
        <end position="19"/>
    </location>
</feature>
<dbReference type="SUPFAM" id="SSF49464">
    <property type="entry name" value="Carboxypeptidase regulatory domain-like"/>
    <property type="match status" value="1"/>
</dbReference>
<evidence type="ECO:0000313" key="3">
    <source>
        <dbReference type="EMBL" id="TXD88699.1"/>
    </source>
</evidence>
<gene>
    <name evidence="3" type="ORF">ESY86_12090</name>
</gene>
<dbReference type="FunFam" id="2.60.40.1120:FF:000003">
    <property type="entry name" value="Outer membrane protein Omp121"/>
    <property type="match status" value="1"/>
</dbReference>
<dbReference type="PANTHER" id="PTHR47763">
    <property type="entry name" value="ALPHA-PROTEIN KINASE VWKA"/>
    <property type="match status" value="1"/>
</dbReference>
<dbReference type="GO" id="GO:0005737">
    <property type="term" value="C:cytoplasm"/>
    <property type="evidence" value="ECO:0007669"/>
    <property type="project" value="TreeGrafter"/>
</dbReference>
<dbReference type="EMBL" id="VORO01000012">
    <property type="protein sequence ID" value="TXD88699.1"/>
    <property type="molecule type" value="Genomic_DNA"/>
</dbReference>
<proteinExistence type="predicted"/>
<dbReference type="CDD" id="cd00198">
    <property type="entry name" value="vWFA"/>
    <property type="match status" value="1"/>
</dbReference>
<feature type="domain" description="VWFA" evidence="2">
    <location>
        <begin position="273"/>
        <end position="457"/>
    </location>
</feature>
<sequence length="478" mass="52834">MKQLFKMAFVLLIGMHVNAQDIRIKGTVSSSNDGAPLPGANVTIKGTTKGTQTDFDGKYSIETAIGKTLIFSYVGFEIQEIKVANSTKLDVVLKEDSAALEEVVVTAYGSRASKSSSSSIAIRGASSISGKVSGVSVNNQPSYGQLTAGEINDIEKWDEWLKALRKSEYKYIQKNWEFSLEDRVVVDVRDAEGHAINNVPVSLYNNAREKIMSSRTDMTGKAVLFKDFSHKCKDEYFTVQIQQDGKVTGQKITSSYDEVRFVLDQKQQSNDIDIMFTIDATGSMGDEIDYLKAELQNIISRLDQSIAKKRVALTFYRDHGDDYVVKDFDFNEDVKSVQDILANQHAGGGGDYEEAVEQGLATSMSKSWNENAKSKLLFLLLDAPPHLTQENVTIIKEQIKLAQAKGIKIIPIVASGANKNVEFLMRFFSVSTNGTYVFLTDDSGIGNAHIDPTTDKFKVEKLNDLIVRLIEKYAGVAS</sequence>
<reference evidence="3 4" key="1">
    <citation type="submission" date="2019-08" db="EMBL/GenBank/DDBJ databases">
        <title>Genomes of Subsaximicrobium wynnwilliamsii strains.</title>
        <authorList>
            <person name="Bowman J.P."/>
        </authorList>
    </citation>
    <scope>NUCLEOTIDE SEQUENCE [LARGE SCALE GENOMIC DNA]</scope>
    <source>
        <strain evidence="3 4">2-80-2</strain>
    </source>
</reference>